<feature type="compositionally biased region" description="Polar residues" evidence="1">
    <location>
        <begin position="50"/>
        <end position="63"/>
    </location>
</feature>
<dbReference type="AlphaFoldDB" id="A0A8S4HES6"/>
<evidence type="ECO:0000256" key="1">
    <source>
        <dbReference type="SAM" id="MobiDB-lite"/>
    </source>
</evidence>
<organism evidence="2 3">
    <name type="scientific">Plasmodium vivax</name>
    <name type="common">malaria parasite P. vivax</name>
    <dbReference type="NCBI Taxonomy" id="5855"/>
    <lineage>
        <taxon>Eukaryota</taxon>
        <taxon>Sar</taxon>
        <taxon>Alveolata</taxon>
        <taxon>Apicomplexa</taxon>
        <taxon>Aconoidasida</taxon>
        <taxon>Haemosporida</taxon>
        <taxon>Plasmodiidae</taxon>
        <taxon>Plasmodium</taxon>
        <taxon>Plasmodium (Plasmodium)</taxon>
    </lineage>
</organism>
<name>A0A8S4HES6_PLAVI</name>
<feature type="region of interest" description="Disordered" evidence="1">
    <location>
        <begin position="50"/>
        <end position="73"/>
    </location>
</feature>
<dbReference type="Proteomes" id="UP000779233">
    <property type="component" value="Unassembled WGS sequence"/>
</dbReference>
<dbReference type="VEuPathDB" id="PlasmoDB:PVPAM_000043100"/>
<sequence length="73" mass="8691">MYKHLLSKLTQNVLQLNFTPIGSLLNRITGKKKRPWENNMNGLPRNFSENYFNSESPNNQERMNNLFYPSMRN</sequence>
<reference evidence="2" key="1">
    <citation type="submission" date="2021-09" db="EMBL/GenBank/DDBJ databases">
        <authorList>
            <consortium name="Pathogen Informatics"/>
        </authorList>
    </citation>
    <scope>NUCLEOTIDE SEQUENCE</scope>
    <source>
        <strain evidence="2">PvW1</strain>
    </source>
</reference>
<comment type="caution">
    <text evidence="2">The sequence shown here is derived from an EMBL/GenBank/DDBJ whole genome shotgun (WGS) entry which is preliminary data.</text>
</comment>
<dbReference type="EMBL" id="CAJZCX010000012">
    <property type="protein sequence ID" value="CAG9481970.1"/>
    <property type="molecule type" value="Genomic_DNA"/>
</dbReference>
<evidence type="ECO:0000313" key="3">
    <source>
        <dbReference type="Proteomes" id="UP000779233"/>
    </source>
</evidence>
<proteinExistence type="predicted"/>
<accession>A0A8S4HES6</accession>
<protein>
    <submittedName>
        <fullName evidence="2">(malaria parasite P. vivax) hypothetical protein</fullName>
    </submittedName>
</protein>
<evidence type="ECO:0000313" key="2">
    <source>
        <dbReference type="EMBL" id="CAG9481970.1"/>
    </source>
</evidence>
<gene>
    <name evidence="2" type="ORF">PVW1_060033000</name>
</gene>